<dbReference type="SUPFAM" id="SSF69318">
    <property type="entry name" value="Integrin alpha N-terminal domain"/>
    <property type="match status" value="1"/>
</dbReference>
<comment type="caution">
    <text evidence="1">The sequence shown here is derived from an EMBL/GenBank/DDBJ whole genome shotgun (WGS) entry which is preliminary data.</text>
</comment>
<evidence type="ECO:0000313" key="1">
    <source>
        <dbReference type="EMBL" id="TNJ65927.1"/>
    </source>
</evidence>
<keyword evidence="2" id="KW-1185">Reference proteome</keyword>
<dbReference type="AlphaFoldDB" id="A0A5C4TBR3"/>
<sequence length="79" mass="9287">MVGIYLYPTARLQDDELDVLPKLVCQYKFVPTMGIPADWNRDGEDDLIVSDRFGSLYWFERKGSYPDLTFEYAERVRDS</sequence>
<evidence type="ECO:0000313" key="2">
    <source>
        <dbReference type="Proteomes" id="UP000307943"/>
    </source>
</evidence>
<dbReference type="RefSeq" id="WP_139602468.1">
    <property type="nucleotide sequence ID" value="NZ_VDCQ01000014.1"/>
</dbReference>
<dbReference type="EMBL" id="VDCQ01000014">
    <property type="protein sequence ID" value="TNJ65927.1"/>
    <property type="molecule type" value="Genomic_DNA"/>
</dbReference>
<dbReference type="InterPro" id="IPR028994">
    <property type="entry name" value="Integrin_alpha_N"/>
</dbReference>
<dbReference type="Proteomes" id="UP000307943">
    <property type="component" value="Unassembled WGS sequence"/>
</dbReference>
<evidence type="ECO:0008006" key="3">
    <source>
        <dbReference type="Google" id="ProtNLM"/>
    </source>
</evidence>
<dbReference type="OrthoDB" id="9816120at2"/>
<name>A0A5C4TBR3_9BACL</name>
<gene>
    <name evidence="1" type="ORF">FE784_12140</name>
</gene>
<accession>A0A5C4TBR3</accession>
<organism evidence="1 2">
    <name type="scientific">Paenibacillus hemerocallicola</name>
    <dbReference type="NCBI Taxonomy" id="1172614"/>
    <lineage>
        <taxon>Bacteria</taxon>
        <taxon>Bacillati</taxon>
        <taxon>Bacillota</taxon>
        <taxon>Bacilli</taxon>
        <taxon>Bacillales</taxon>
        <taxon>Paenibacillaceae</taxon>
        <taxon>Paenibacillus</taxon>
    </lineage>
</organism>
<protein>
    <recommendedName>
        <fullName evidence="3">VCBS repeat-containing protein</fullName>
    </recommendedName>
</protein>
<proteinExistence type="predicted"/>
<reference evidence="1 2" key="1">
    <citation type="submission" date="2019-05" db="EMBL/GenBank/DDBJ databases">
        <title>We sequenced the genome of Paenibacillus hemerocallicola KCTC 33185 for further insight into its adaptation and study the phylogeny of Paenibacillus.</title>
        <authorList>
            <person name="Narsing Rao M.P."/>
        </authorList>
    </citation>
    <scope>NUCLEOTIDE SEQUENCE [LARGE SCALE GENOMIC DNA]</scope>
    <source>
        <strain evidence="1 2">KCTC 33185</strain>
    </source>
</reference>